<dbReference type="InterPro" id="IPR001497">
    <property type="entry name" value="MethylDNA_cys_MeTrfase_AS"/>
</dbReference>
<evidence type="ECO:0000256" key="1">
    <source>
        <dbReference type="ARBA" id="ARBA00001286"/>
    </source>
</evidence>
<evidence type="ECO:0000256" key="17">
    <source>
        <dbReference type="PIRSR" id="PIRSR000409-2"/>
    </source>
</evidence>
<dbReference type="STRING" id="377629.TERTU_0623"/>
<evidence type="ECO:0000313" key="21">
    <source>
        <dbReference type="Proteomes" id="UP000009080"/>
    </source>
</evidence>
<dbReference type="InterPro" id="IPR014048">
    <property type="entry name" value="MethylDNA_cys_MeTrfase_DNA-bd"/>
</dbReference>
<dbReference type="Pfam" id="PF01035">
    <property type="entry name" value="DNA_binding_1"/>
    <property type="match status" value="1"/>
</dbReference>
<keyword evidence="7 15" id="KW-0227">DNA damage</keyword>
<name>C5BNQ2_TERTT</name>
<feature type="binding site" evidence="18">
    <location>
        <position position="83"/>
    </location>
    <ligand>
        <name>Zn(2+)</name>
        <dbReference type="ChEBI" id="CHEBI:29105"/>
    </ligand>
</feature>
<dbReference type="Pfam" id="PF02870">
    <property type="entry name" value="Methyltransf_1N"/>
    <property type="match status" value="1"/>
</dbReference>
<dbReference type="InterPro" id="IPR018062">
    <property type="entry name" value="HTH_AraC-typ_CS"/>
</dbReference>
<keyword evidence="5 15" id="KW-0808">Transferase</keyword>
<keyword evidence="4 15" id="KW-0489">Methyltransferase</keyword>
<keyword evidence="8 17" id="KW-0862">Zinc</keyword>
<comment type="subcellular location">
    <subcellularLocation>
        <location evidence="15">Cytoplasm</location>
    </subcellularLocation>
</comment>
<evidence type="ECO:0000256" key="15">
    <source>
        <dbReference type="HAMAP-Rule" id="MF_00772"/>
    </source>
</evidence>
<dbReference type="InterPro" id="IPR008332">
    <property type="entry name" value="MethylG_MeTrfase_N"/>
</dbReference>
<dbReference type="Gene3D" id="1.10.10.10">
    <property type="entry name" value="Winged helix-like DNA-binding domain superfamily/Winged helix DNA-binding domain"/>
    <property type="match status" value="1"/>
</dbReference>
<keyword evidence="6 17" id="KW-0479">Metal-binding</keyword>
<dbReference type="PANTHER" id="PTHR10815">
    <property type="entry name" value="METHYLATED-DNA--PROTEIN-CYSTEINE METHYLTRANSFERASE"/>
    <property type="match status" value="1"/>
</dbReference>
<comment type="similarity">
    <text evidence="2 15">Belongs to the MGMT family.</text>
</comment>
<feature type="binding site" evidence="18">
    <location>
        <position position="53"/>
    </location>
    <ligand>
        <name>Zn(2+)</name>
        <dbReference type="ChEBI" id="CHEBI:29105"/>
    </ligand>
</feature>
<dbReference type="InterPro" id="IPR036388">
    <property type="entry name" value="WH-like_DNA-bd_sf"/>
</dbReference>
<evidence type="ECO:0000256" key="6">
    <source>
        <dbReference type="ARBA" id="ARBA00022723"/>
    </source>
</evidence>
<evidence type="ECO:0000256" key="18">
    <source>
        <dbReference type="PIRSR" id="PIRSR000409-3"/>
    </source>
</evidence>
<dbReference type="Gene3D" id="1.10.10.60">
    <property type="entry name" value="Homeodomain-like"/>
    <property type="match status" value="1"/>
</dbReference>
<protein>
    <recommendedName>
        <fullName evidence="15">Methylated-DNA--protein-cysteine methyltransferase</fullName>
        <ecNumber evidence="15">2.1.1.63</ecNumber>
    </recommendedName>
    <alternativeName>
        <fullName evidence="15">6-O-methylguanine-DNA methyltransferase</fullName>
        <shortName evidence="15">MGMT</shortName>
    </alternativeName>
    <alternativeName>
        <fullName evidence="15">O-6-methylguanine-DNA-alkyltransferase</fullName>
    </alternativeName>
</protein>
<dbReference type="AlphaFoldDB" id="C5BNQ2"/>
<dbReference type="PROSITE" id="PS01124">
    <property type="entry name" value="HTH_ARAC_FAMILY_2"/>
    <property type="match status" value="1"/>
</dbReference>
<dbReference type="PROSITE" id="PS00374">
    <property type="entry name" value="MGMT"/>
    <property type="match status" value="1"/>
</dbReference>
<dbReference type="InterPro" id="IPR018060">
    <property type="entry name" value="HTH_AraC"/>
</dbReference>
<feature type="binding site" evidence="18">
    <location>
        <position position="80"/>
    </location>
    <ligand>
        <name>Zn(2+)</name>
        <dbReference type="ChEBI" id="CHEBI:29105"/>
    </ligand>
</feature>
<evidence type="ECO:0000256" key="2">
    <source>
        <dbReference type="ARBA" id="ARBA00008711"/>
    </source>
</evidence>
<dbReference type="PANTHER" id="PTHR10815:SF5">
    <property type="entry name" value="METHYLATED-DNA--PROTEIN-CYSTEINE METHYLTRANSFERASE"/>
    <property type="match status" value="1"/>
</dbReference>
<dbReference type="InterPro" id="IPR036631">
    <property type="entry name" value="MGMT_N_sf"/>
</dbReference>
<dbReference type="GO" id="GO:0003700">
    <property type="term" value="F:DNA-binding transcription factor activity"/>
    <property type="evidence" value="ECO:0007669"/>
    <property type="project" value="InterPro"/>
</dbReference>
<evidence type="ECO:0000256" key="16">
    <source>
        <dbReference type="PIRSR" id="PIRSR000409-1"/>
    </source>
</evidence>
<dbReference type="Proteomes" id="UP000009080">
    <property type="component" value="Chromosome"/>
</dbReference>
<dbReference type="InterPro" id="IPR023546">
    <property type="entry name" value="MGMT"/>
</dbReference>
<evidence type="ECO:0000259" key="19">
    <source>
        <dbReference type="PROSITE" id="PS01124"/>
    </source>
</evidence>
<organism evidence="20 21">
    <name type="scientific">Teredinibacter turnerae (strain ATCC 39867 / T7901)</name>
    <dbReference type="NCBI Taxonomy" id="377629"/>
    <lineage>
        <taxon>Bacteria</taxon>
        <taxon>Pseudomonadati</taxon>
        <taxon>Pseudomonadota</taxon>
        <taxon>Gammaproteobacteria</taxon>
        <taxon>Cellvibrionales</taxon>
        <taxon>Cellvibrionaceae</taxon>
        <taxon>Teredinibacter</taxon>
    </lineage>
</organism>
<reference evidence="20 21" key="1">
    <citation type="journal article" date="2009" name="PLoS ONE">
        <title>The complete genome of Teredinibacter turnerae T7901: an intracellular endosymbiont of marine wood-boring bivalves (shipworms).</title>
        <authorList>
            <person name="Yang J.C."/>
            <person name="Madupu R."/>
            <person name="Durkin A.S."/>
            <person name="Ekborg N.A."/>
            <person name="Pedamallu C.S."/>
            <person name="Hostetler J.B."/>
            <person name="Radune D."/>
            <person name="Toms B.S."/>
            <person name="Henrissat B."/>
            <person name="Coutinho P.M."/>
            <person name="Schwarz S."/>
            <person name="Field L."/>
            <person name="Trindade-Silva A.E."/>
            <person name="Soares C.A.G."/>
            <person name="Elshahawi S."/>
            <person name="Hanora A."/>
            <person name="Schmidt E.W."/>
            <person name="Haygood M.G."/>
            <person name="Posfai J."/>
            <person name="Benner J."/>
            <person name="Madinger C."/>
            <person name="Nove J."/>
            <person name="Anton B."/>
            <person name="Chaudhary K."/>
            <person name="Foster J."/>
            <person name="Holman A."/>
            <person name="Kumar S."/>
            <person name="Lessard P.A."/>
            <person name="Luyten Y.A."/>
            <person name="Slatko B."/>
            <person name="Wood N."/>
            <person name="Wu B."/>
            <person name="Teplitski M."/>
            <person name="Mougous J.D."/>
            <person name="Ward N."/>
            <person name="Eisen J.A."/>
            <person name="Badger J.H."/>
            <person name="Distel D.L."/>
        </authorList>
    </citation>
    <scope>NUCLEOTIDE SEQUENCE [LARGE SCALE GENOMIC DNA]</scope>
    <source>
        <strain evidence="21">ATCC 39867 / T7901</strain>
    </source>
</reference>
<evidence type="ECO:0000313" key="20">
    <source>
        <dbReference type="EMBL" id="ACR12574.1"/>
    </source>
</evidence>
<evidence type="ECO:0000256" key="12">
    <source>
        <dbReference type="ARBA" id="ARBA00023163"/>
    </source>
</evidence>
<feature type="domain" description="HTH araC/xylS-type" evidence="19">
    <location>
        <begin position="120"/>
        <end position="193"/>
    </location>
</feature>
<dbReference type="Pfam" id="PF02805">
    <property type="entry name" value="Ada_Zn_binding"/>
    <property type="match status" value="1"/>
</dbReference>
<dbReference type="InterPro" id="IPR036217">
    <property type="entry name" value="MethylDNA_cys_MeTrfase_DNAb"/>
</dbReference>
<keyword evidence="11" id="KW-0010">Activator</keyword>
<evidence type="ECO:0000256" key="3">
    <source>
        <dbReference type="ARBA" id="ARBA00022490"/>
    </source>
</evidence>
<dbReference type="NCBIfam" id="TIGR00589">
    <property type="entry name" value="ogt"/>
    <property type="match status" value="1"/>
</dbReference>
<keyword evidence="10" id="KW-0238">DNA-binding</keyword>
<dbReference type="HAMAP" id="MF_00772">
    <property type="entry name" value="OGT"/>
    <property type="match status" value="1"/>
</dbReference>
<dbReference type="eggNOG" id="COG0350">
    <property type="taxonomic scope" value="Bacteria"/>
</dbReference>
<dbReference type="InterPro" id="IPR016221">
    <property type="entry name" value="Bifunct_regulatory_prot_Ada"/>
</dbReference>
<dbReference type="HOGENOM" id="CLU_000445_52_0_6"/>
<evidence type="ECO:0000256" key="9">
    <source>
        <dbReference type="ARBA" id="ARBA00023015"/>
    </source>
</evidence>
<dbReference type="GO" id="GO:0006307">
    <property type="term" value="P:DNA alkylation repair"/>
    <property type="evidence" value="ECO:0007669"/>
    <property type="project" value="UniProtKB-UniRule"/>
</dbReference>
<evidence type="ECO:0000256" key="5">
    <source>
        <dbReference type="ARBA" id="ARBA00022679"/>
    </source>
</evidence>
<comment type="function">
    <text evidence="15">Involved in the cellular defense against the biological effects of O6-methylguanine (O6-MeG) and O4-methylthymine (O4-MeT) in DNA. Repairs the methylated nucleobase in DNA by stoichiometrically transferring the methyl group to a cysteine residue in the enzyme. This is a suicide reaction: the enzyme is irreversibly inactivated.</text>
</comment>
<dbReference type="Pfam" id="PF12833">
    <property type="entry name" value="HTH_18"/>
    <property type="match status" value="1"/>
</dbReference>
<dbReference type="eggNOG" id="COG2169">
    <property type="taxonomic scope" value="Bacteria"/>
</dbReference>
<dbReference type="SUPFAM" id="SSF57884">
    <property type="entry name" value="Ada DNA repair protein, N-terminal domain (N-Ada 10)"/>
    <property type="match status" value="1"/>
</dbReference>
<dbReference type="GO" id="GO:0032259">
    <property type="term" value="P:methylation"/>
    <property type="evidence" value="ECO:0007669"/>
    <property type="project" value="UniProtKB-KW"/>
</dbReference>
<evidence type="ECO:0000256" key="11">
    <source>
        <dbReference type="ARBA" id="ARBA00023159"/>
    </source>
</evidence>
<comment type="miscellaneous">
    <text evidence="15">This enzyme catalyzes only one turnover and therefore is not strictly catalytic. According to one definition, an enzyme is a biocatalyst that acts repeatedly and over many reaction cycles.</text>
</comment>
<evidence type="ECO:0000256" key="14">
    <source>
        <dbReference type="ARBA" id="ARBA00049348"/>
    </source>
</evidence>
<dbReference type="GO" id="GO:0005737">
    <property type="term" value="C:cytoplasm"/>
    <property type="evidence" value="ECO:0007669"/>
    <property type="project" value="UniProtKB-SubCell"/>
</dbReference>
<evidence type="ECO:0000256" key="13">
    <source>
        <dbReference type="ARBA" id="ARBA00023204"/>
    </source>
</evidence>
<dbReference type="PROSITE" id="PS00041">
    <property type="entry name" value="HTH_ARAC_FAMILY_1"/>
    <property type="match status" value="1"/>
</dbReference>
<dbReference type="FunFam" id="1.10.10.10:FF:000214">
    <property type="entry name" value="Methylated-DNA--protein-cysteine methyltransferase"/>
    <property type="match status" value="1"/>
</dbReference>
<dbReference type="SMART" id="SM00342">
    <property type="entry name" value="HTH_ARAC"/>
    <property type="match status" value="1"/>
</dbReference>
<keyword evidence="12" id="KW-0804">Transcription</keyword>
<evidence type="ECO:0000256" key="4">
    <source>
        <dbReference type="ARBA" id="ARBA00022603"/>
    </source>
</evidence>
<proteinExistence type="inferred from homology"/>
<feature type="binding site" evidence="18">
    <location>
        <position position="49"/>
    </location>
    <ligand>
        <name>Zn(2+)</name>
        <dbReference type="ChEBI" id="CHEBI:29105"/>
    </ligand>
</feature>
<dbReference type="SUPFAM" id="SSF53155">
    <property type="entry name" value="Methylated DNA-protein cysteine methyltransferase domain"/>
    <property type="match status" value="1"/>
</dbReference>
<dbReference type="EC" id="2.1.1.63" evidence="15"/>
<dbReference type="GO" id="GO:0043565">
    <property type="term" value="F:sequence-specific DNA binding"/>
    <property type="evidence" value="ECO:0007669"/>
    <property type="project" value="InterPro"/>
</dbReference>
<feature type="active site" description="Nucleophile; methyl group acceptor from either O6-methylguanine or O4-methylthymine" evidence="16">
    <location>
        <position position="330"/>
    </location>
</feature>
<keyword evidence="21" id="KW-1185">Reference proteome</keyword>
<dbReference type="GO" id="GO:0003908">
    <property type="term" value="F:methylated-DNA-[protein]-cysteine S-methyltransferase activity"/>
    <property type="evidence" value="ECO:0007669"/>
    <property type="project" value="UniProtKB-UniRule"/>
</dbReference>
<dbReference type="Gene3D" id="3.30.160.70">
    <property type="entry name" value="Methylated DNA-protein cysteine methyltransferase domain"/>
    <property type="match status" value="1"/>
</dbReference>
<dbReference type="Gene3D" id="3.40.10.10">
    <property type="entry name" value="DNA Methylphosphotriester Repair Domain"/>
    <property type="match status" value="1"/>
</dbReference>
<feature type="active site" description="Nucleophile; methyl group acceptor" evidence="15">
    <location>
        <position position="330"/>
    </location>
</feature>
<dbReference type="SUPFAM" id="SSF46767">
    <property type="entry name" value="Methylated DNA-protein cysteine methyltransferase, C-terminal domain"/>
    <property type="match status" value="1"/>
</dbReference>
<dbReference type="InterPro" id="IPR004026">
    <property type="entry name" value="Ada_DNA_repair_Zn-bd"/>
</dbReference>
<feature type="binding site" evidence="17">
    <location>
        <position position="56"/>
    </location>
    <ligand>
        <name>DNA</name>
        <dbReference type="ChEBI" id="CHEBI:16991"/>
    </ligand>
</feature>
<comment type="catalytic activity">
    <reaction evidence="14 15">
        <text>a 6-O-methyl-2'-deoxyguanosine in DNA + L-cysteinyl-[protein] = S-methyl-L-cysteinyl-[protein] + a 2'-deoxyguanosine in DNA</text>
        <dbReference type="Rhea" id="RHEA:24000"/>
        <dbReference type="Rhea" id="RHEA-COMP:10131"/>
        <dbReference type="Rhea" id="RHEA-COMP:10132"/>
        <dbReference type="Rhea" id="RHEA-COMP:11367"/>
        <dbReference type="Rhea" id="RHEA-COMP:11368"/>
        <dbReference type="ChEBI" id="CHEBI:29950"/>
        <dbReference type="ChEBI" id="CHEBI:82612"/>
        <dbReference type="ChEBI" id="CHEBI:85445"/>
        <dbReference type="ChEBI" id="CHEBI:85448"/>
        <dbReference type="EC" id="2.1.1.63"/>
    </reaction>
</comment>
<accession>C5BNQ2</accession>
<feature type="binding site" evidence="17">
    <location>
        <position position="54"/>
    </location>
    <ligand>
        <name>DNA</name>
        <dbReference type="ChEBI" id="CHEBI:16991"/>
    </ligand>
</feature>
<gene>
    <name evidence="20" type="primary">ada_2</name>
    <name evidence="20" type="ordered locus">TERTU_0623</name>
</gene>
<dbReference type="InterPro" id="IPR035451">
    <property type="entry name" value="Ada-like_dom_sf"/>
</dbReference>
<evidence type="ECO:0000256" key="7">
    <source>
        <dbReference type="ARBA" id="ARBA00022763"/>
    </source>
</evidence>
<comment type="catalytic activity">
    <reaction evidence="1 15">
        <text>a 4-O-methyl-thymidine in DNA + L-cysteinyl-[protein] = a thymidine in DNA + S-methyl-L-cysteinyl-[protein]</text>
        <dbReference type="Rhea" id="RHEA:53428"/>
        <dbReference type="Rhea" id="RHEA-COMP:10131"/>
        <dbReference type="Rhea" id="RHEA-COMP:10132"/>
        <dbReference type="Rhea" id="RHEA-COMP:13555"/>
        <dbReference type="Rhea" id="RHEA-COMP:13556"/>
        <dbReference type="ChEBI" id="CHEBI:29950"/>
        <dbReference type="ChEBI" id="CHEBI:82612"/>
        <dbReference type="ChEBI" id="CHEBI:137386"/>
        <dbReference type="ChEBI" id="CHEBI:137387"/>
        <dbReference type="EC" id="2.1.1.63"/>
    </reaction>
</comment>
<dbReference type="PIRSF" id="PIRSF000409">
    <property type="entry name" value="Ada"/>
    <property type="match status" value="1"/>
</dbReference>
<keyword evidence="9" id="KW-0805">Transcription regulation</keyword>
<feature type="active site" description="Nucleophile; methyl group acceptor from methylphosphotriester" evidence="16">
    <location>
        <position position="49"/>
    </location>
</feature>
<evidence type="ECO:0000256" key="10">
    <source>
        <dbReference type="ARBA" id="ARBA00023125"/>
    </source>
</evidence>
<evidence type="ECO:0000256" key="8">
    <source>
        <dbReference type="ARBA" id="ARBA00022833"/>
    </source>
</evidence>
<sequence>MSSAEREQLTAMPIRDAATIDRYYRALVARDPDFLGSFYVGVKTTSIFCIATCRARKPKQENVVFYTDLDEVLRDRFRPCKVCRPTENAHQAPPDVATAMRWVLAQPKQKVSDTQLRARGLSPEKIRRWFKAHYGMTYQQFQRMYRINMAVEELKLGQSVTASAMDSGYESLSGFGYTYKKLIGHSPASRVNASPILLHRITTPIGPMFVAASSRGICLLEFVDRRMLETEFKDLQRLCKAPIIAGTNAHIHQAEQEIAQYFVGERTQFSVPLDTPGTEFQQKVWRGLIDIPYGSTASYQQQACRIAVPSAVRAVARANGHNRVAIIIPCHRVIGADGKLVGYGGGLERKRWLLEHENKFCS</sequence>
<keyword evidence="3 15" id="KW-0963">Cytoplasm</keyword>
<dbReference type="KEGG" id="ttu:TERTU_0623"/>
<feature type="binding site" evidence="17">
    <location>
        <position position="45"/>
    </location>
    <ligand>
        <name>DNA</name>
        <dbReference type="ChEBI" id="CHEBI:16991"/>
    </ligand>
</feature>
<keyword evidence="13 15" id="KW-0234">DNA repair</keyword>
<dbReference type="CDD" id="cd06445">
    <property type="entry name" value="ATase"/>
    <property type="match status" value="1"/>
</dbReference>
<comment type="cofactor">
    <cofactor evidence="17">
        <name>Zn(2+)</name>
        <dbReference type="ChEBI" id="CHEBI:29105"/>
    </cofactor>
    <text evidence="17">Binds 1 zinc ion per subunit.</text>
</comment>
<dbReference type="GO" id="GO:0008270">
    <property type="term" value="F:zinc ion binding"/>
    <property type="evidence" value="ECO:0007669"/>
    <property type="project" value="InterPro"/>
</dbReference>
<dbReference type="EMBL" id="CP001614">
    <property type="protein sequence ID" value="ACR12574.1"/>
    <property type="molecule type" value="Genomic_DNA"/>
</dbReference>
<feature type="binding site" evidence="17">
    <location>
        <position position="78"/>
    </location>
    <ligand>
        <name>DNA</name>
        <dbReference type="ChEBI" id="CHEBI:16991"/>
    </ligand>
</feature>